<dbReference type="PANTHER" id="PTHR37422">
    <property type="entry name" value="TEICHURONIC ACID BIOSYNTHESIS PROTEIN TUAE"/>
    <property type="match status" value="1"/>
</dbReference>
<evidence type="ECO:0000256" key="2">
    <source>
        <dbReference type="ARBA" id="ARBA00022692"/>
    </source>
</evidence>
<feature type="domain" description="O-antigen ligase-related" evidence="6">
    <location>
        <begin position="170"/>
        <end position="314"/>
    </location>
</feature>
<feature type="transmembrane region" description="Helical" evidence="5">
    <location>
        <begin position="185"/>
        <end position="204"/>
    </location>
</feature>
<evidence type="ECO:0000256" key="1">
    <source>
        <dbReference type="ARBA" id="ARBA00004141"/>
    </source>
</evidence>
<dbReference type="InterPro" id="IPR021797">
    <property type="entry name" value="Wzy_C_2"/>
</dbReference>
<feature type="transmembrane region" description="Helical" evidence="5">
    <location>
        <begin position="387"/>
        <end position="405"/>
    </location>
</feature>
<evidence type="ECO:0000256" key="5">
    <source>
        <dbReference type="SAM" id="Phobius"/>
    </source>
</evidence>
<gene>
    <name evidence="8" type="ORF">ACFP58_03240</name>
</gene>
<dbReference type="GO" id="GO:0016874">
    <property type="term" value="F:ligase activity"/>
    <property type="evidence" value="ECO:0007669"/>
    <property type="project" value="UniProtKB-KW"/>
</dbReference>
<feature type="transmembrane region" description="Helical" evidence="5">
    <location>
        <begin position="134"/>
        <end position="153"/>
    </location>
</feature>
<keyword evidence="9" id="KW-1185">Reference proteome</keyword>
<evidence type="ECO:0000313" key="8">
    <source>
        <dbReference type="EMBL" id="MFC6380492.1"/>
    </source>
</evidence>
<feature type="transmembrane region" description="Helical" evidence="5">
    <location>
        <begin position="52"/>
        <end position="72"/>
    </location>
</feature>
<feature type="transmembrane region" description="Helical" evidence="5">
    <location>
        <begin position="298"/>
        <end position="320"/>
    </location>
</feature>
<keyword evidence="2 5" id="KW-0812">Transmembrane</keyword>
<evidence type="ECO:0000313" key="9">
    <source>
        <dbReference type="Proteomes" id="UP001596264"/>
    </source>
</evidence>
<feature type="transmembrane region" description="Helical" evidence="5">
    <location>
        <begin position="79"/>
        <end position="100"/>
    </location>
</feature>
<feature type="transmembrane region" description="Helical" evidence="5">
    <location>
        <begin position="211"/>
        <end position="230"/>
    </location>
</feature>
<name>A0ABW1W7A3_9GAMM</name>
<organism evidence="8 9">
    <name type="scientific">Psychrobacter glacincola</name>
    <dbReference type="NCBI Taxonomy" id="56810"/>
    <lineage>
        <taxon>Bacteria</taxon>
        <taxon>Pseudomonadati</taxon>
        <taxon>Pseudomonadota</taxon>
        <taxon>Gammaproteobacteria</taxon>
        <taxon>Moraxellales</taxon>
        <taxon>Moraxellaceae</taxon>
        <taxon>Psychrobacter</taxon>
    </lineage>
</organism>
<proteinExistence type="predicted"/>
<comment type="subcellular location">
    <subcellularLocation>
        <location evidence="1">Membrane</location>
        <topology evidence="1">Multi-pass membrane protein</topology>
    </subcellularLocation>
</comment>
<dbReference type="PANTHER" id="PTHR37422:SF21">
    <property type="entry name" value="EXOQ-LIKE PROTEIN"/>
    <property type="match status" value="1"/>
</dbReference>
<comment type="caution">
    <text evidence="8">The sequence shown here is derived from an EMBL/GenBank/DDBJ whole genome shotgun (WGS) entry which is preliminary data.</text>
</comment>
<evidence type="ECO:0000259" key="7">
    <source>
        <dbReference type="Pfam" id="PF11846"/>
    </source>
</evidence>
<feature type="transmembrane region" description="Helical" evidence="5">
    <location>
        <begin position="25"/>
        <end position="46"/>
    </location>
</feature>
<feature type="transmembrane region" description="Helical" evidence="5">
    <location>
        <begin position="356"/>
        <end position="375"/>
    </location>
</feature>
<evidence type="ECO:0000256" key="4">
    <source>
        <dbReference type="ARBA" id="ARBA00023136"/>
    </source>
</evidence>
<dbReference type="EMBL" id="JBHSTZ010000008">
    <property type="protein sequence ID" value="MFC6380492.1"/>
    <property type="molecule type" value="Genomic_DNA"/>
</dbReference>
<keyword evidence="3 5" id="KW-1133">Transmembrane helix</keyword>
<evidence type="ECO:0000259" key="6">
    <source>
        <dbReference type="Pfam" id="PF04932"/>
    </source>
</evidence>
<accession>A0ABW1W7A3</accession>
<dbReference type="InterPro" id="IPR051533">
    <property type="entry name" value="WaaL-like"/>
</dbReference>
<evidence type="ECO:0000256" key="3">
    <source>
        <dbReference type="ARBA" id="ARBA00022989"/>
    </source>
</evidence>
<feature type="domain" description="Virulence factor membrane-bound polymerase C-terminal" evidence="7">
    <location>
        <begin position="337"/>
        <end position="509"/>
    </location>
</feature>
<dbReference type="Pfam" id="PF11846">
    <property type="entry name" value="Wzy_C_2"/>
    <property type="match status" value="1"/>
</dbReference>
<feature type="transmembrane region" description="Helical" evidence="5">
    <location>
        <begin position="160"/>
        <end position="179"/>
    </location>
</feature>
<dbReference type="Proteomes" id="UP001596264">
    <property type="component" value="Unassembled WGS sequence"/>
</dbReference>
<dbReference type="Pfam" id="PF04932">
    <property type="entry name" value="Wzy_C"/>
    <property type="match status" value="1"/>
</dbReference>
<keyword evidence="8" id="KW-0436">Ligase</keyword>
<protein>
    <submittedName>
        <fullName evidence="8">O-antigen ligase family protein</fullName>
    </submittedName>
</protein>
<keyword evidence="4 5" id="KW-0472">Membrane</keyword>
<sequence length="548" mass="62056">MVIVSAGLAIYIALSKYSERLQLSYMALFWLIFALYLLIQSFLIDFDYPDEIYLLLGVSIFFFILSTVISNLSNIDKQYLVDGLTSFLILGCLLELLTQLGHLYQLAFLYGDILLPIEYNGRPIGNIGQPNQLAYIYSLGLLASIYKISYLTYTKSWVQYLRIGYYSVAIGLFALGIALTASRGGIILLLFAIITSSLLFYSEFLARIKALGVFSIVSILGFFFGSYLLAANSQTVSAAARLASGESKPLRLYQLEQSWIIFQQQPVVGIGWGKYSAGVLENALNLPWFIYNSHSHMIFSQIATELGVIGLIIIVVPMLLVIPRRVFKLQYAYQKIALACVLITLLYSLSEYPLWYFVYLTIFVVFFSLIDFKVFNVNFNVVKKYTSVLVLSVMCVYAFFGYKTYMKYSDVATELMTGGDLINIQKNINSELPVFFGLSKHRNKLLYAMAGTGADNLNVKIDLGNKVLSYENSFYFLIKQANYYVLANDDKSALLLYKKACVYNFAEECNKVEETIASQQQDIHTSILSDFQTWRQSNSDRTRTSINK</sequence>
<reference evidence="9" key="1">
    <citation type="journal article" date="2019" name="Int. J. Syst. Evol. Microbiol.">
        <title>The Global Catalogue of Microorganisms (GCM) 10K type strain sequencing project: providing services to taxonomists for standard genome sequencing and annotation.</title>
        <authorList>
            <consortium name="The Broad Institute Genomics Platform"/>
            <consortium name="The Broad Institute Genome Sequencing Center for Infectious Disease"/>
            <person name="Wu L."/>
            <person name="Ma J."/>
        </authorList>
    </citation>
    <scope>NUCLEOTIDE SEQUENCE [LARGE SCALE GENOMIC DNA]</scope>
    <source>
        <strain evidence="9">CCM 2050</strain>
    </source>
</reference>
<dbReference type="InterPro" id="IPR007016">
    <property type="entry name" value="O-antigen_ligase-rel_domated"/>
</dbReference>